<dbReference type="Proteomes" id="UP001589532">
    <property type="component" value="Unassembled WGS sequence"/>
</dbReference>
<keyword evidence="4" id="KW-1185">Reference proteome</keyword>
<feature type="chain" id="PRO_5045612153" evidence="2">
    <location>
        <begin position="24"/>
        <end position="209"/>
    </location>
</feature>
<organism evidence="3 4">
    <name type="scientific">Nonomuraea helvata</name>
    <dbReference type="NCBI Taxonomy" id="37484"/>
    <lineage>
        <taxon>Bacteria</taxon>
        <taxon>Bacillati</taxon>
        <taxon>Actinomycetota</taxon>
        <taxon>Actinomycetes</taxon>
        <taxon>Streptosporangiales</taxon>
        <taxon>Streptosporangiaceae</taxon>
        <taxon>Nonomuraea</taxon>
    </lineage>
</organism>
<reference evidence="3 4" key="1">
    <citation type="submission" date="2024-09" db="EMBL/GenBank/DDBJ databases">
        <authorList>
            <person name="Sun Q."/>
            <person name="Mori K."/>
        </authorList>
    </citation>
    <scope>NUCLEOTIDE SEQUENCE [LARGE SCALE GENOMIC DNA]</scope>
    <source>
        <strain evidence="3 4">JCM 3143</strain>
    </source>
</reference>
<gene>
    <name evidence="3" type="ORF">ACFFSA_39410</name>
</gene>
<feature type="compositionally biased region" description="Acidic residues" evidence="1">
    <location>
        <begin position="169"/>
        <end position="178"/>
    </location>
</feature>
<comment type="caution">
    <text evidence="3">The sequence shown here is derived from an EMBL/GenBank/DDBJ whole genome shotgun (WGS) entry which is preliminary data.</text>
</comment>
<evidence type="ECO:0000313" key="4">
    <source>
        <dbReference type="Proteomes" id="UP001589532"/>
    </source>
</evidence>
<dbReference type="RefSeq" id="WP_344985918.1">
    <property type="nucleotide sequence ID" value="NZ_BAAAXV010000001.1"/>
</dbReference>
<dbReference type="PROSITE" id="PS51257">
    <property type="entry name" value="PROKAR_LIPOPROTEIN"/>
    <property type="match status" value="1"/>
</dbReference>
<accession>A0ABV5SC16</accession>
<feature type="region of interest" description="Disordered" evidence="1">
    <location>
        <begin position="25"/>
        <end position="52"/>
    </location>
</feature>
<keyword evidence="2" id="KW-0732">Signal</keyword>
<sequence>MKIRTVATVLALCLTIGACKSGAFEGPDTGDRPDGTSTRAGKQGPAAGKQRTKYGFTLPTGNTAVDVNEGRVYDALAEGDCPGAQTALDETKGNFRTATTVPLFQAGVYLCRKDVASAKSEYARLVWEGSDVWFICELHRAVGSVVKQKPKSAFGGCPPVLPLPPSPDDSPDPAESPDSESTPDPVQTPDPAETPDVGSGTDTGSGSGS</sequence>
<dbReference type="EMBL" id="JBHMBW010000054">
    <property type="protein sequence ID" value="MFB9629180.1"/>
    <property type="molecule type" value="Genomic_DNA"/>
</dbReference>
<protein>
    <submittedName>
        <fullName evidence="3">Uncharacterized protein</fullName>
    </submittedName>
</protein>
<evidence type="ECO:0000256" key="1">
    <source>
        <dbReference type="SAM" id="MobiDB-lite"/>
    </source>
</evidence>
<feature type="region of interest" description="Disordered" evidence="1">
    <location>
        <begin position="156"/>
        <end position="209"/>
    </location>
</feature>
<name>A0ABV5SC16_9ACTN</name>
<evidence type="ECO:0000256" key="2">
    <source>
        <dbReference type="SAM" id="SignalP"/>
    </source>
</evidence>
<proteinExistence type="predicted"/>
<feature type="signal peptide" evidence="2">
    <location>
        <begin position="1"/>
        <end position="23"/>
    </location>
</feature>
<evidence type="ECO:0000313" key="3">
    <source>
        <dbReference type="EMBL" id="MFB9629180.1"/>
    </source>
</evidence>
<feature type="compositionally biased region" description="Pro residues" evidence="1">
    <location>
        <begin position="159"/>
        <end position="168"/>
    </location>
</feature>